<feature type="region of interest" description="Disordered" evidence="1">
    <location>
        <begin position="925"/>
        <end position="949"/>
    </location>
</feature>
<reference evidence="2 3" key="1">
    <citation type="submission" date="2024-07" db="EMBL/GenBank/DDBJ databases">
        <authorList>
            <person name="Thanompreechachai J."/>
            <person name="Duangmal K."/>
        </authorList>
    </citation>
    <scope>NUCLEOTIDE SEQUENCE [LARGE SCALE GENOMIC DNA]</scope>
    <source>
        <strain evidence="2 3">LSe6-4</strain>
    </source>
</reference>
<sequence length="1047" mass="107407">MSSLTRLTSPDFAGPLGSSAVGPGSVNLLTGALDLSATDAAAFGVSISRTASSRRTNAGAENVAGSPFGPQWVLGGVDDDLDLSWTSIRQTSDYSLDVLDASGESTSFVVDEAGTTWYAESGEEDLTLVGSTTVAGVDLALTPFKATSWTLTDGDGTVTVFGNRVAITAPANRQSDFIASANTQASWQATSIAPANGGAINATRYGYTQVKVPDRNDTSKMVDAWRLSRVGAANPALSASAQGTCLTAATPGPGCRVLQLNWNGNDASARVNSIDLYATDPTAPTATPSAPVQLATYLYDAANRLASVTDRAGLITTYTYRADYSSKTGSTPVTVPGPVATVTPAKQKAWTFTYGEVESTFDTGQAGSQGRLLTVSRPTVSASDGTTATGTASWDVVYSVPLDVTRMGPYPMSARAVLTWGQDVAPLDATAVYGPNAADVPDSRVGVHDAAVDTTARNWTAAAVSYMDVNGHTVNVAQPSALAGRWVGSGTWNEKATTAANLAAISATTVSTRNGAGQPGAGLPGGSSPAAGEVPIPVKGARISAAIVDAAGNTTFSLTPANRALALGQDDEAAKDGGAGDATTQLGALSSTSSTPDVKGSPTWLRAQLLSTQTRYELSRSTFTAGPQLREPTQVAVTSLQPLRLTMTQPASDGSPTPVPARAVTYTEYDAGRPASGAQASELPTKVTTGFVAGTTELLDTKQVIRYRDPNNTSQPWQLREENASYAGVSGLTIAKLRPLDGGGAVHDVRYVDTEYAWTGAAAGKPVWVRTSAATGDATETRTAYDALGRVIAASMPRNPGDTSATGTASTTVTRYYGDGTNGTNNCTTATSAAAVVFAGMVCSTGPANVQVGGSAGLPTSTTTYTRTGLPATVTETLTPYGSGTNSTLRATINGYDGADRPTSVRTTTYGALNVTAGTEVKTLTYDEQGNPDSTSDGGSSNVPNGRTLRTTYDTLGRVTSSLEATGLKTQTTYDTSGRVATTTITDTNTSPANTGAAAVTGYSPVTAGKVWKQTNSYDPITGDLTGTWSVPGFVDTGLSCKLRDLV</sequence>
<gene>
    <name evidence="2" type="ORF">AB2L27_20060</name>
</gene>
<evidence type="ECO:0000313" key="3">
    <source>
        <dbReference type="Proteomes" id="UP001565927"/>
    </source>
</evidence>
<feature type="region of interest" description="Disordered" evidence="1">
    <location>
        <begin position="572"/>
        <end position="601"/>
    </location>
</feature>
<protein>
    <recommendedName>
        <fullName evidence="4">YD repeat-containing protein</fullName>
    </recommendedName>
</protein>
<evidence type="ECO:0000313" key="2">
    <source>
        <dbReference type="EMBL" id="MEZ0167053.1"/>
    </source>
</evidence>
<dbReference type="Gene3D" id="2.180.10.10">
    <property type="entry name" value="RHS repeat-associated core"/>
    <property type="match status" value="1"/>
</dbReference>
<evidence type="ECO:0000256" key="1">
    <source>
        <dbReference type="SAM" id="MobiDB-lite"/>
    </source>
</evidence>
<dbReference type="RefSeq" id="WP_370443259.1">
    <property type="nucleotide sequence ID" value="NZ_JBGFTU010000049.1"/>
</dbReference>
<dbReference type="Proteomes" id="UP001565927">
    <property type="component" value="Unassembled WGS sequence"/>
</dbReference>
<dbReference type="InterPro" id="IPR006530">
    <property type="entry name" value="YD"/>
</dbReference>
<comment type="caution">
    <text evidence="2">The sequence shown here is derived from an EMBL/GenBank/DDBJ whole genome shotgun (WGS) entry which is preliminary data.</text>
</comment>
<feature type="compositionally biased region" description="Polar residues" evidence="1">
    <location>
        <begin position="583"/>
        <end position="596"/>
    </location>
</feature>
<organism evidence="2 3">
    <name type="scientific">Kineococcus halophytocola</name>
    <dbReference type="NCBI Taxonomy" id="3234027"/>
    <lineage>
        <taxon>Bacteria</taxon>
        <taxon>Bacillati</taxon>
        <taxon>Actinomycetota</taxon>
        <taxon>Actinomycetes</taxon>
        <taxon>Kineosporiales</taxon>
        <taxon>Kineosporiaceae</taxon>
        <taxon>Kineococcus</taxon>
    </lineage>
</organism>
<proteinExistence type="predicted"/>
<feature type="compositionally biased region" description="Polar residues" evidence="1">
    <location>
        <begin position="926"/>
        <end position="949"/>
    </location>
</feature>
<dbReference type="EMBL" id="JBGFTU010000049">
    <property type="protein sequence ID" value="MEZ0167053.1"/>
    <property type="molecule type" value="Genomic_DNA"/>
</dbReference>
<evidence type="ECO:0008006" key="4">
    <source>
        <dbReference type="Google" id="ProtNLM"/>
    </source>
</evidence>
<accession>A0ABV4H640</accession>
<keyword evidence="3" id="KW-1185">Reference proteome</keyword>
<dbReference type="NCBIfam" id="TIGR01643">
    <property type="entry name" value="YD_repeat_2x"/>
    <property type="match status" value="1"/>
</dbReference>
<name>A0ABV4H640_9ACTN</name>